<evidence type="ECO:0000313" key="3">
    <source>
        <dbReference type="Proteomes" id="UP000052091"/>
    </source>
</evidence>
<feature type="non-terminal residue" evidence="2">
    <location>
        <position position="1"/>
    </location>
</feature>
<evidence type="ECO:0000313" key="2">
    <source>
        <dbReference type="EMBL" id="ADJ96356.1"/>
    </source>
</evidence>
<feature type="compositionally biased region" description="Basic and acidic residues" evidence="1">
    <location>
        <begin position="60"/>
        <end position="80"/>
    </location>
</feature>
<dbReference type="EMBL" id="GU117623">
    <property type="protein sequence ID" value="ADJ96356.1"/>
    <property type="molecule type" value="Genomic_DNA"/>
</dbReference>
<accession>F2VIS3</accession>
<dbReference type="GeneID" id="13097035"/>
<feature type="compositionally biased region" description="Pro residues" evidence="1">
    <location>
        <begin position="11"/>
        <end position="21"/>
    </location>
</feature>
<name>F2VIS3_9PAPI</name>
<dbReference type="KEGG" id="vg:13097035"/>
<dbReference type="RefSeq" id="YP_006470637.1">
    <property type="nucleotide sequence ID" value="NC_018076.1"/>
</dbReference>
<sequence>LTLNLLLAQPIPRPPRVPVPRSPYLDLLGHIPRTPPQQHAPPTCPRLQRRGNPGRQPLPRADKDPIRKRLWDSDDSENKENIPPLQQQGPYTVDFPPIGPLDPPVTVTLTVTFQ</sequence>
<organism evidence="2 3">
    <name type="scientific">Phocoena phocoena papillomavirus 4</name>
    <dbReference type="NCBI Taxonomy" id="706527"/>
    <lineage>
        <taxon>Viruses</taxon>
        <taxon>Monodnaviria</taxon>
        <taxon>Shotokuvirae</taxon>
        <taxon>Cossaviricota</taxon>
        <taxon>Papovaviricetes</taxon>
        <taxon>Zurhausenvirales</taxon>
        <taxon>Papillomaviridae</taxon>
        <taxon>Firstpapillomavirinae</taxon>
        <taxon>Dyopipapillomavirus</taxon>
        <taxon>Dyopipapillomavirus 1</taxon>
    </lineage>
</organism>
<dbReference type="Proteomes" id="UP000052091">
    <property type="component" value="Segment"/>
</dbReference>
<gene>
    <name evidence="2" type="primary">E4</name>
</gene>
<evidence type="ECO:0000256" key="1">
    <source>
        <dbReference type="SAM" id="MobiDB-lite"/>
    </source>
</evidence>
<feature type="region of interest" description="Disordered" evidence="1">
    <location>
        <begin position="9"/>
        <end position="99"/>
    </location>
</feature>
<feature type="compositionally biased region" description="Pro residues" evidence="1">
    <location>
        <begin position="33"/>
        <end position="44"/>
    </location>
</feature>
<protein>
    <submittedName>
        <fullName evidence="2">E4 protein</fullName>
    </submittedName>
</protein>
<proteinExistence type="predicted"/>
<keyword evidence="3" id="KW-1185">Reference proteome</keyword>
<reference evidence="2 3" key="1">
    <citation type="journal article" date="2011" name="Mol. Phylogenet. Evol.">
        <title>Modular organizations of novel cetacean papillomaviruses.</title>
        <authorList>
            <person name="Gottschling M."/>
            <person name="Bravo I.G."/>
            <person name="Schulz E."/>
            <person name="Bracho M.A."/>
            <person name="Deaville R."/>
            <person name="Jepson P.D."/>
            <person name="Bressem M.F."/>
            <person name="Stockfleth E."/>
            <person name="Nindl I."/>
        </authorList>
    </citation>
    <scope>NUCLEOTIDE SEQUENCE [LARGE SCALE GENOMIC DNA]</scope>
</reference>